<reference evidence="1 2" key="1">
    <citation type="submission" date="2024-06" db="EMBL/GenBank/DDBJ databases">
        <title>Genomic Encyclopedia of Type Strains, Phase IV (KMG-IV): sequencing the most valuable type-strain genomes for metagenomic binning, comparative biology and taxonomic classification.</title>
        <authorList>
            <person name="Goeker M."/>
        </authorList>
    </citation>
    <scope>NUCLEOTIDE SEQUENCE [LARGE SCALE GENOMIC DNA]</scope>
    <source>
        <strain evidence="1 2">DSM 28102</strain>
    </source>
</reference>
<comment type="caution">
    <text evidence="1">The sequence shown here is derived from an EMBL/GenBank/DDBJ whole genome shotgun (WGS) entry which is preliminary data.</text>
</comment>
<evidence type="ECO:0000313" key="1">
    <source>
        <dbReference type="EMBL" id="MET3601842.1"/>
    </source>
</evidence>
<organism evidence="1 2">
    <name type="scientific">Martelella mangrovi</name>
    <dbReference type="NCBI Taxonomy" id="1397477"/>
    <lineage>
        <taxon>Bacteria</taxon>
        <taxon>Pseudomonadati</taxon>
        <taxon>Pseudomonadota</taxon>
        <taxon>Alphaproteobacteria</taxon>
        <taxon>Hyphomicrobiales</taxon>
        <taxon>Aurantimonadaceae</taxon>
        <taxon>Martelella</taxon>
    </lineage>
</organism>
<protein>
    <recommendedName>
        <fullName evidence="3">Restriction alleviation protein Lar</fullName>
    </recommendedName>
</protein>
<dbReference type="EMBL" id="JBEPLY010000017">
    <property type="protein sequence ID" value="MET3601842.1"/>
    <property type="molecule type" value="Genomic_DNA"/>
</dbReference>
<evidence type="ECO:0008006" key="3">
    <source>
        <dbReference type="Google" id="ProtNLM"/>
    </source>
</evidence>
<evidence type="ECO:0000313" key="2">
    <source>
        <dbReference type="Proteomes" id="UP001549164"/>
    </source>
</evidence>
<keyword evidence="2" id="KW-1185">Reference proteome</keyword>
<sequence>MNSTEFKPCPFCGDKMTDRGGTLQHLDQGKGHKRCPISVYAWPVEDADRWNARAPQTTEWQVKVKPLEWVKDGTYCVAKSIIGTYSVRPCLATYYADQYALTLPGSAKAILYPSGQEAQAAAQADYERRILSTIEPADTGAIQAARSALSDLLAFTMALEKQSSRGTGGRRGGHIFEKARATIERLDRASAKGGDA</sequence>
<gene>
    <name evidence="1" type="ORF">ABID12_003805</name>
</gene>
<proteinExistence type="predicted"/>
<name>A0ABV2IFX6_9HYPH</name>
<dbReference type="Proteomes" id="UP001549164">
    <property type="component" value="Unassembled WGS sequence"/>
</dbReference>
<accession>A0ABV2IFX6</accession>
<dbReference type="RefSeq" id="WP_354435648.1">
    <property type="nucleotide sequence ID" value="NZ_JBEPLY010000017.1"/>
</dbReference>